<dbReference type="InterPro" id="IPR036291">
    <property type="entry name" value="NAD(P)-bd_dom_sf"/>
</dbReference>
<sequence>TKGAVEALTKVLAAELGGKNIRVNCIVPGAILTEINQRAGLFDDEAAAKRLNDMASSHVLGRIGSEVEIAEAMDYLIRAEWTTGAVLEVDGGLGLGLTDA</sequence>
<accession>X0UHP1</accession>
<name>X0UHP1_9ZZZZ</name>
<dbReference type="AlphaFoldDB" id="X0UHP1"/>
<protein>
    <recommendedName>
        <fullName evidence="2">Short-chain dehydrogenase/reductase SDR</fullName>
    </recommendedName>
</protein>
<dbReference type="PANTHER" id="PTHR43975:SF2">
    <property type="entry name" value="EG:BACR7A4.14 PROTEIN-RELATED"/>
    <property type="match status" value="1"/>
</dbReference>
<comment type="caution">
    <text evidence="1">The sequence shown here is derived from an EMBL/GenBank/DDBJ whole genome shotgun (WGS) entry which is preliminary data.</text>
</comment>
<reference evidence="1" key="1">
    <citation type="journal article" date="2014" name="Front. Microbiol.">
        <title>High frequency of phylogenetically diverse reductive dehalogenase-homologous genes in deep subseafloor sedimentary metagenomes.</title>
        <authorList>
            <person name="Kawai M."/>
            <person name="Futagami T."/>
            <person name="Toyoda A."/>
            <person name="Takaki Y."/>
            <person name="Nishi S."/>
            <person name="Hori S."/>
            <person name="Arai W."/>
            <person name="Tsubouchi T."/>
            <person name="Morono Y."/>
            <person name="Uchiyama I."/>
            <person name="Ito T."/>
            <person name="Fujiyama A."/>
            <person name="Inagaki F."/>
            <person name="Takami H."/>
        </authorList>
    </citation>
    <scope>NUCLEOTIDE SEQUENCE</scope>
    <source>
        <strain evidence="1">Expedition CK06-06</strain>
    </source>
</reference>
<proteinExistence type="predicted"/>
<dbReference type="PANTHER" id="PTHR43975">
    <property type="entry name" value="ZGC:101858"/>
    <property type="match status" value="1"/>
</dbReference>
<feature type="non-terminal residue" evidence="1">
    <location>
        <position position="1"/>
    </location>
</feature>
<organism evidence="1">
    <name type="scientific">marine sediment metagenome</name>
    <dbReference type="NCBI Taxonomy" id="412755"/>
    <lineage>
        <taxon>unclassified sequences</taxon>
        <taxon>metagenomes</taxon>
        <taxon>ecological metagenomes</taxon>
    </lineage>
</organism>
<dbReference type="SUPFAM" id="SSF51735">
    <property type="entry name" value="NAD(P)-binding Rossmann-fold domains"/>
    <property type="match status" value="1"/>
</dbReference>
<evidence type="ECO:0008006" key="2">
    <source>
        <dbReference type="Google" id="ProtNLM"/>
    </source>
</evidence>
<evidence type="ECO:0000313" key="1">
    <source>
        <dbReference type="EMBL" id="GAG05279.1"/>
    </source>
</evidence>
<gene>
    <name evidence="1" type="ORF">S01H1_38463</name>
</gene>
<dbReference type="EMBL" id="BARS01024215">
    <property type="protein sequence ID" value="GAG05279.1"/>
    <property type="molecule type" value="Genomic_DNA"/>
</dbReference>
<dbReference type="PRINTS" id="PR00081">
    <property type="entry name" value="GDHRDH"/>
</dbReference>
<dbReference type="InterPro" id="IPR002347">
    <property type="entry name" value="SDR_fam"/>
</dbReference>
<dbReference type="Pfam" id="PF13561">
    <property type="entry name" value="adh_short_C2"/>
    <property type="match status" value="1"/>
</dbReference>
<dbReference type="Gene3D" id="3.40.50.720">
    <property type="entry name" value="NAD(P)-binding Rossmann-like Domain"/>
    <property type="match status" value="1"/>
</dbReference>